<sequence>MSASRSLYHALATKTNTNSVLAHKCQQQNCVFIFIFNMTIIKAADILDEPHLVAPWCYLNFLRYFQRRHPSYERERLLHEALRLWEQLSLTQRRLFEREQRILARIKRLGKLAPKRRGRRNIVKATATGQRRRTTVRRLIYDKRPAGSTLRKRRLNKKRA</sequence>
<dbReference type="Pfam" id="PF06382">
    <property type="entry name" value="Protamine_like"/>
    <property type="match status" value="1"/>
</dbReference>
<reference evidence="1 2" key="1">
    <citation type="submission" date="2015-08" db="EMBL/GenBank/DDBJ databases">
        <title>Ancestral chromatin configuration constrains chromatin evolution on differentiating sex chromosomes in Drosophila.</title>
        <authorList>
            <person name="Zhou Q."/>
            <person name="Bachtrog D."/>
        </authorList>
    </citation>
    <scope>NUCLEOTIDE SEQUENCE [LARGE SCALE GENOMIC DNA]</scope>
    <source>
        <tissue evidence="1">Whole larvae</tissue>
    </source>
</reference>
<proteinExistence type="predicted"/>
<name>A0A0M5JB30_DROBS</name>
<organism evidence="1 2">
    <name type="scientific">Drosophila busckii</name>
    <name type="common">Fruit fly</name>
    <dbReference type="NCBI Taxonomy" id="30019"/>
    <lineage>
        <taxon>Eukaryota</taxon>
        <taxon>Metazoa</taxon>
        <taxon>Ecdysozoa</taxon>
        <taxon>Arthropoda</taxon>
        <taxon>Hexapoda</taxon>
        <taxon>Insecta</taxon>
        <taxon>Pterygota</taxon>
        <taxon>Neoptera</taxon>
        <taxon>Endopterygota</taxon>
        <taxon>Diptera</taxon>
        <taxon>Brachycera</taxon>
        <taxon>Muscomorpha</taxon>
        <taxon>Ephydroidea</taxon>
        <taxon>Drosophilidae</taxon>
        <taxon>Drosophila</taxon>
    </lineage>
</organism>
<dbReference type="OMA" id="QEAPAQW"/>
<dbReference type="Proteomes" id="UP000494163">
    <property type="component" value="Chromosome 3L"/>
</dbReference>
<evidence type="ECO:0000313" key="1">
    <source>
        <dbReference type="EMBL" id="ALC43918.1"/>
    </source>
</evidence>
<keyword evidence="2" id="KW-1185">Reference proteome</keyword>
<dbReference type="AlphaFoldDB" id="A0A0M5JB30"/>
<accession>A0A0M5JB30</accession>
<dbReference type="GO" id="GO:0035092">
    <property type="term" value="P:sperm DNA condensation"/>
    <property type="evidence" value="ECO:0007669"/>
    <property type="project" value="InterPro"/>
</dbReference>
<gene>
    <name evidence="1" type="ORF">Dbus_chr3Lg1084</name>
</gene>
<dbReference type="OrthoDB" id="7675944at2759"/>
<evidence type="ECO:0000313" key="2">
    <source>
        <dbReference type="Proteomes" id="UP000494163"/>
    </source>
</evidence>
<dbReference type="InterPro" id="IPR024460">
    <property type="entry name" value="Protamine-like"/>
</dbReference>
<dbReference type="EMBL" id="CP012525">
    <property type="protein sequence ID" value="ALC43918.1"/>
    <property type="molecule type" value="Genomic_DNA"/>
</dbReference>
<protein>
    <submittedName>
        <fullName evidence="1">CG34264</fullName>
    </submittedName>
</protein>